<protein>
    <submittedName>
        <fullName evidence="1">Ferritin-like metal-binding protein YciE</fullName>
    </submittedName>
</protein>
<organism evidence="1 2">
    <name type="scientific">Pedobacter cryoconitis</name>
    <dbReference type="NCBI Taxonomy" id="188932"/>
    <lineage>
        <taxon>Bacteria</taxon>
        <taxon>Pseudomonadati</taxon>
        <taxon>Bacteroidota</taxon>
        <taxon>Sphingobacteriia</taxon>
        <taxon>Sphingobacteriales</taxon>
        <taxon>Sphingobacteriaceae</taxon>
        <taxon>Pedobacter</taxon>
    </lineage>
</organism>
<dbReference type="RefSeq" id="WP_183866859.1">
    <property type="nucleotide sequence ID" value="NZ_JACHCF010000004.1"/>
</dbReference>
<dbReference type="InterPro" id="IPR012347">
    <property type="entry name" value="Ferritin-like"/>
</dbReference>
<dbReference type="InterPro" id="IPR047114">
    <property type="entry name" value="YciF"/>
</dbReference>
<evidence type="ECO:0000313" key="1">
    <source>
        <dbReference type="EMBL" id="MBB5620846.1"/>
    </source>
</evidence>
<dbReference type="SUPFAM" id="SSF47240">
    <property type="entry name" value="Ferritin-like"/>
    <property type="match status" value="1"/>
</dbReference>
<comment type="caution">
    <text evidence="1">The sequence shown here is derived from an EMBL/GenBank/DDBJ whole genome shotgun (WGS) entry which is preliminary data.</text>
</comment>
<dbReference type="Pfam" id="PF05974">
    <property type="entry name" value="DUF892"/>
    <property type="match status" value="1"/>
</dbReference>
<dbReference type="InterPro" id="IPR009078">
    <property type="entry name" value="Ferritin-like_SF"/>
</dbReference>
<proteinExistence type="predicted"/>
<evidence type="ECO:0000313" key="2">
    <source>
        <dbReference type="Proteomes" id="UP000537718"/>
    </source>
</evidence>
<gene>
    <name evidence="1" type="ORF">HDE69_001899</name>
</gene>
<name>A0A7W8YS61_9SPHI</name>
<dbReference type="Gene3D" id="1.20.1260.10">
    <property type="match status" value="1"/>
</dbReference>
<dbReference type="EMBL" id="JACHCF010000004">
    <property type="protein sequence ID" value="MBB5620846.1"/>
    <property type="molecule type" value="Genomic_DNA"/>
</dbReference>
<dbReference type="InterPro" id="IPR010287">
    <property type="entry name" value="DUF892_YciF-like"/>
</dbReference>
<reference evidence="1 2" key="1">
    <citation type="submission" date="2020-08" db="EMBL/GenBank/DDBJ databases">
        <title>Genomic Encyclopedia of Type Strains, Phase IV (KMG-V): Genome sequencing to study the core and pangenomes of soil and plant-associated prokaryotes.</title>
        <authorList>
            <person name="Whitman W."/>
        </authorList>
    </citation>
    <scope>NUCLEOTIDE SEQUENCE [LARGE SCALE GENOMIC DNA]</scope>
    <source>
        <strain evidence="1 2">MP7CTX6</strain>
    </source>
</reference>
<dbReference type="AlphaFoldDB" id="A0A7W8YS61"/>
<accession>A0A7W8YS61</accession>
<dbReference type="PANTHER" id="PTHR30565">
    <property type="entry name" value="PROTEIN YCIF"/>
    <property type="match status" value="1"/>
</dbReference>
<dbReference type="PANTHER" id="PTHR30565:SF9">
    <property type="entry name" value="PROTEIN YCIF"/>
    <property type="match status" value="1"/>
</dbReference>
<sequence length="160" mass="18263">MILENIYLEKLSEIFVAEKKYILCLKKLSAAALTDELRMGISPDSSDQHLHIERLKLCLEIKKSKKAGAISTLDQHFFEHCKDVVKGKVPSVEKDISILHISQQIFQRKIQSFSSLQHMAIALGEEQSALLLEQCFKDDQNAYNYLVQVSQNIIYPKSVI</sequence>
<dbReference type="Proteomes" id="UP000537718">
    <property type="component" value="Unassembled WGS sequence"/>
</dbReference>